<feature type="region of interest" description="Disordered" evidence="1">
    <location>
        <begin position="1"/>
        <end position="35"/>
    </location>
</feature>
<evidence type="ECO:0000256" key="1">
    <source>
        <dbReference type="SAM" id="MobiDB-lite"/>
    </source>
</evidence>
<dbReference type="AlphaFoldDB" id="A0A9W7CCP0"/>
<gene>
    <name evidence="3" type="ORF">TrVE_jg406</name>
</gene>
<evidence type="ECO:0000256" key="2">
    <source>
        <dbReference type="SAM" id="Phobius"/>
    </source>
</evidence>
<dbReference type="EMBL" id="BRXX01000339">
    <property type="protein sequence ID" value="GMI05907.1"/>
    <property type="molecule type" value="Genomic_DNA"/>
</dbReference>
<evidence type="ECO:0000313" key="3">
    <source>
        <dbReference type="EMBL" id="GMI05907.1"/>
    </source>
</evidence>
<feature type="compositionally biased region" description="Polar residues" evidence="1">
    <location>
        <begin position="18"/>
        <end position="35"/>
    </location>
</feature>
<feature type="transmembrane region" description="Helical" evidence="2">
    <location>
        <begin position="140"/>
        <end position="160"/>
    </location>
</feature>
<proteinExistence type="predicted"/>
<feature type="transmembrane region" description="Helical" evidence="2">
    <location>
        <begin position="315"/>
        <end position="334"/>
    </location>
</feature>
<accession>A0A9W7CCP0</accession>
<name>A0A9W7CCP0_9STRA</name>
<comment type="caution">
    <text evidence="3">The sequence shown here is derived from an EMBL/GenBank/DDBJ whole genome shotgun (WGS) entry which is preliminary data.</text>
</comment>
<organism evidence="3 4">
    <name type="scientific">Triparma verrucosa</name>
    <dbReference type="NCBI Taxonomy" id="1606542"/>
    <lineage>
        <taxon>Eukaryota</taxon>
        <taxon>Sar</taxon>
        <taxon>Stramenopiles</taxon>
        <taxon>Ochrophyta</taxon>
        <taxon>Bolidophyceae</taxon>
        <taxon>Parmales</taxon>
        <taxon>Triparmaceae</taxon>
        <taxon>Triparma</taxon>
    </lineage>
</organism>
<keyword evidence="2" id="KW-0472">Membrane</keyword>
<keyword evidence="2" id="KW-0812">Transmembrane</keyword>
<reference evidence="4" key="1">
    <citation type="journal article" date="2023" name="Commun. Biol.">
        <title>Genome analysis of Parmales, the sister group of diatoms, reveals the evolutionary specialization of diatoms from phago-mixotrophs to photoautotrophs.</title>
        <authorList>
            <person name="Ban H."/>
            <person name="Sato S."/>
            <person name="Yoshikawa S."/>
            <person name="Yamada K."/>
            <person name="Nakamura Y."/>
            <person name="Ichinomiya M."/>
            <person name="Sato N."/>
            <person name="Blanc-Mathieu R."/>
            <person name="Endo H."/>
            <person name="Kuwata A."/>
            <person name="Ogata H."/>
        </authorList>
    </citation>
    <scope>NUCLEOTIDE SEQUENCE [LARGE SCALE GENOMIC DNA]</scope>
    <source>
        <strain evidence="4">NIES 3699</strain>
    </source>
</reference>
<protein>
    <submittedName>
        <fullName evidence="3">Uncharacterized protein</fullName>
    </submittedName>
</protein>
<keyword evidence="4" id="KW-1185">Reference proteome</keyword>
<feature type="compositionally biased region" description="Polar residues" evidence="1">
    <location>
        <begin position="1"/>
        <end position="11"/>
    </location>
</feature>
<sequence length="407" mass="46028">MSAQNPGTTASDFPVGMTTWSSERNHGQTYTSSYTPNHSERLRVTRTASNLQAPPVVSAFVESIRNVRVATKRGGCCSADLCWNILFHLVFLFLGVENLTDGLSSCRLCGEMGAEECKKYNNWDDECDPYDESSPGQSVYLFYLFYALIVYHASCGSYTAKYLTNMKDASALDAYINKVRKKKMEVSASIDCYHYERKTTGTGKHRKTRMVKVTSYRETRNWLYEGCVDYSSNGVDSEGFLVVRVESRVEQEFGDAASGENFESLCAKIISDNKNRDHHINLTKHFDLEGIEEKQLLRKDPKTPKERRDLAWCSYFRLFLLSFIPFASTAYFIFFQRLAGGAVLLFKKKLFLDAQPEVVEVEHFARAVPLATAVTESDAYWSNIQARTNSNAVLVEAVNVDIEGGEY</sequence>
<feature type="transmembrane region" description="Helical" evidence="2">
    <location>
        <begin position="75"/>
        <end position="94"/>
    </location>
</feature>
<keyword evidence="2" id="KW-1133">Transmembrane helix</keyword>
<dbReference type="Proteomes" id="UP001165160">
    <property type="component" value="Unassembled WGS sequence"/>
</dbReference>
<evidence type="ECO:0000313" key="4">
    <source>
        <dbReference type="Proteomes" id="UP001165160"/>
    </source>
</evidence>